<evidence type="ECO:0000256" key="1">
    <source>
        <dbReference type="SAM" id="Phobius"/>
    </source>
</evidence>
<dbReference type="Proteomes" id="UP001281656">
    <property type="component" value="Unassembled WGS sequence"/>
</dbReference>
<feature type="transmembrane region" description="Helical" evidence="1">
    <location>
        <begin position="83"/>
        <end position="100"/>
    </location>
</feature>
<accession>A0ABU4JY06</accession>
<protein>
    <submittedName>
        <fullName evidence="2">Uncharacterized protein</fullName>
    </submittedName>
</protein>
<organism evidence="2 3">
    <name type="scientific">Clostridium tanneri</name>
    <dbReference type="NCBI Taxonomy" id="3037988"/>
    <lineage>
        <taxon>Bacteria</taxon>
        <taxon>Bacillati</taxon>
        <taxon>Bacillota</taxon>
        <taxon>Clostridia</taxon>
        <taxon>Eubacteriales</taxon>
        <taxon>Clostridiaceae</taxon>
        <taxon>Clostridium</taxon>
    </lineage>
</organism>
<gene>
    <name evidence="2" type="ORF">P8V03_18085</name>
</gene>
<reference evidence="2 3" key="1">
    <citation type="submission" date="2023-04" db="EMBL/GenBank/DDBJ databases">
        <title>Clostridium tannerae sp. nov., isolated from the fecal material of an alpaca.</title>
        <authorList>
            <person name="Miller S."/>
            <person name="Hendry M."/>
            <person name="King J."/>
            <person name="Sankaranarayanan K."/>
            <person name="Lawson P.A."/>
        </authorList>
    </citation>
    <scope>NUCLEOTIDE SEQUENCE [LARGE SCALE GENOMIC DNA]</scope>
    <source>
        <strain evidence="2 3">A1-XYC3</strain>
    </source>
</reference>
<keyword evidence="1" id="KW-1133">Transmembrane helix</keyword>
<feature type="transmembrane region" description="Helical" evidence="1">
    <location>
        <begin position="57"/>
        <end position="77"/>
    </location>
</feature>
<sequence>MKNKMKSIGASGALFGIILSRWITNHYGKNGNLVVGVCAFIILVLYFIIVAYKTKKYLGMTIVLIMLSPLIVMLLGVYLENSYVILGGIILLFVSCNLMIKKIVPWLQSRKK</sequence>
<name>A0ABU4JY06_9CLOT</name>
<keyword evidence="1" id="KW-0472">Membrane</keyword>
<feature type="transmembrane region" description="Helical" evidence="1">
    <location>
        <begin position="30"/>
        <end position="50"/>
    </location>
</feature>
<keyword evidence="3" id="KW-1185">Reference proteome</keyword>
<comment type="caution">
    <text evidence="2">The sequence shown here is derived from an EMBL/GenBank/DDBJ whole genome shotgun (WGS) entry which is preliminary data.</text>
</comment>
<evidence type="ECO:0000313" key="3">
    <source>
        <dbReference type="Proteomes" id="UP001281656"/>
    </source>
</evidence>
<proteinExistence type="predicted"/>
<dbReference type="RefSeq" id="WP_261671686.1">
    <property type="nucleotide sequence ID" value="NZ_JARUJP010000038.1"/>
</dbReference>
<dbReference type="EMBL" id="JARUJP010000038">
    <property type="protein sequence ID" value="MDW8803049.1"/>
    <property type="molecule type" value="Genomic_DNA"/>
</dbReference>
<keyword evidence="1" id="KW-0812">Transmembrane</keyword>
<evidence type="ECO:0000313" key="2">
    <source>
        <dbReference type="EMBL" id="MDW8803049.1"/>
    </source>
</evidence>